<feature type="transmembrane region" description="Helical" evidence="2">
    <location>
        <begin position="110"/>
        <end position="129"/>
    </location>
</feature>
<dbReference type="HOGENOM" id="CLU_044614_4_0_1"/>
<proteinExistence type="predicted"/>
<reference evidence="3 4" key="1">
    <citation type="journal article" date="2010" name="Proc. Natl. Acad. Sci. U.S.A.">
        <title>Insights into evolution of multicellular fungi from the assembled chromosomes of the mushroom Coprinopsis cinerea (Coprinus cinereus).</title>
        <authorList>
            <person name="Stajich J.E."/>
            <person name="Wilke S.K."/>
            <person name="Ahren D."/>
            <person name="Au C.H."/>
            <person name="Birren B.W."/>
            <person name="Borodovsky M."/>
            <person name="Burns C."/>
            <person name="Canback B."/>
            <person name="Casselton L.A."/>
            <person name="Cheng C.K."/>
            <person name="Deng J."/>
            <person name="Dietrich F.S."/>
            <person name="Fargo D.C."/>
            <person name="Farman M.L."/>
            <person name="Gathman A.C."/>
            <person name="Goldberg J."/>
            <person name="Guigo R."/>
            <person name="Hoegger P.J."/>
            <person name="Hooker J.B."/>
            <person name="Huggins A."/>
            <person name="James T.Y."/>
            <person name="Kamada T."/>
            <person name="Kilaru S."/>
            <person name="Kodira C."/>
            <person name="Kues U."/>
            <person name="Kupfer D."/>
            <person name="Kwan H.S."/>
            <person name="Lomsadze A."/>
            <person name="Li W."/>
            <person name="Lilly W.W."/>
            <person name="Ma L.J."/>
            <person name="Mackey A.J."/>
            <person name="Manning G."/>
            <person name="Martin F."/>
            <person name="Muraguchi H."/>
            <person name="Natvig D.O."/>
            <person name="Palmerini H."/>
            <person name="Ramesh M.A."/>
            <person name="Rehmeyer C.J."/>
            <person name="Roe B.A."/>
            <person name="Shenoy N."/>
            <person name="Stanke M."/>
            <person name="Ter-Hovhannisyan V."/>
            <person name="Tunlid A."/>
            <person name="Velagapudi R."/>
            <person name="Vision T.J."/>
            <person name="Zeng Q."/>
            <person name="Zolan M.E."/>
            <person name="Pukkila P.J."/>
        </authorList>
    </citation>
    <scope>NUCLEOTIDE SEQUENCE [LARGE SCALE GENOMIC DNA]</scope>
    <source>
        <strain evidence="4">Okayama-7 / 130 / ATCC MYA-4618 / FGSC 9003</strain>
    </source>
</reference>
<keyword evidence="2" id="KW-0812">Transmembrane</keyword>
<comment type="caution">
    <text evidence="3">The sequence shown here is derived from an EMBL/GenBank/DDBJ whole genome shotgun (WGS) entry which is preliminary data.</text>
</comment>
<dbReference type="InParanoid" id="D6RQX6"/>
<feature type="transmembrane region" description="Helical" evidence="2">
    <location>
        <begin position="227"/>
        <end position="253"/>
    </location>
</feature>
<keyword evidence="4" id="KW-1185">Reference proteome</keyword>
<feature type="transmembrane region" description="Helical" evidence="2">
    <location>
        <begin position="141"/>
        <end position="164"/>
    </location>
</feature>
<gene>
    <name evidence="3" type="ORF">CC1G_15762</name>
</gene>
<dbReference type="VEuPathDB" id="FungiDB:CC1G_15762"/>
<dbReference type="KEGG" id="cci:CC1G_15762"/>
<feature type="compositionally biased region" description="Low complexity" evidence="1">
    <location>
        <begin position="307"/>
        <end position="316"/>
    </location>
</feature>
<evidence type="ECO:0000256" key="2">
    <source>
        <dbReference type="SAM" id="Phobius"/>
    </source>
</evidence>
<feature type="region of interest" description="Disordered" evidence="1">
    <location>
        <begin position="302"/>
        <end position="328"/>
    </location>
</feature>
<dbReference type="Proteomes" id="UP000001861">
    <property type="component" value="Unassembled WGS sequence"/>
</dbReference>
<feature type="transmembrane region" description="Helical" evidence="2">
    <location>
        <begin position="265"/>
        <end position="284"/>
    </location>
</feature>
<dbReference type="OrthoDB" id="3354175at2759"/>
<feature type="compositionally biased region" description="Gly residues" evidence="1">
    <location>
        <begin position="319"/>
        <end position="328"/>
    </location>
</feature>
<keyword evidence="2" id="KW-1133">Transmembrane helix</keyword>
<evidence type="ECO:0000313" key="4">
    <source>
        <dbReference type="Proteomes" id="UP000001861"/>
    </source>
</evidence>
<evidence type="ECO:0000256" key="1">
    <source>
        <dbReference type="SAM" id="MobiDB-lite"/>
    </source>
</evidence>
<protein>
    <recommendedName>
        <fullName evidence="5">G protein-coupled receptor</fullName>
    </recommendedName>
</protein>
<evidence type="ECO:0008006" key="5">
    <source>
        <dbReference type="Google" id="ProtNLM"/>
    </source>
</evidence>
<dbReference type="OMA" id="IISAWVQ"/>
<keyword evidence="2" id="KW-0472">Membrane</keyword>
<accession>D6RQX6</accession>
<feature type="transmembrane region" description="Helical" evidence="2">
    <location>
        <begin position="27"/>
        <end position="49"/>
    </location>
</feature>
<feature type="transmembrane region" description="Helical" evidence="2">
    <location>
        <begin position="184"/>
        <end position="206"/>
    </location>
</feature>
<name>D6RQX6_COPC7</name>
<dbReference type="GeneID" id="9379782"/>
<dbReference type="RefSeq" id="XP_002910043.1">
    <property type="nucleotide sequence ID" value="XM_002909997.1"/>
</dbReference>
<dbReference type="AlphaFoldDB" id="D6RQX6"/>
<sequence>MATTQPSGEYIQKYALHLAAVSYGSNIIAAADIGMQLFMCIHGLSSFLTTPVERRKKRLPYIILSFSILILSTIPACLDLAQDFRVSYYSSPHTEYLAEKRKALSSGQTAASRCLLLAYVALGDGLLLYRCYILWQHIAKWVVTLPILVYLGFIGVSLTTLVHVLTNDLLHSENEVTKTQQLQIAYIFLSVTLNVIATSLISYKILVAKRSFSKALPSRNMRVYSAVARLVIESALPLTLSGLLCAIFTAINWAHYQSPLGRPSLTIMATADTFGSLYYTFAALSPQMIIFRVTTGRSHADNGDFQSSLDRSSTSSRVEGGGETNYNV</sequence>
<feature type="transmembrane region" description="Helical" evidence="2">
    <location>
        <begin position="61"/>
        <end position="81"/>
    </location>
</feature>
<organism evidence="3 4">
    <name type="scientific">Coprinopsis cinerea (strain Okayama-7 / 130 / ATCC MYA-4618 / FGSC 9003)</name>
    <name type="common">Inky cap fungus</name>
    <name type="synonym">Hormographiella aspergillata</name>
    <dbReference type="NCBI Taxonomy" id="240176"/>
    <lineage>
        <taxon>Eukaryota</taxon>
        <taxon>Fungi</taxon>
        <taxon>Dikarya</taxon>
        <taxon>Basidiomycota</taxon>
        <taxon>Agaricomycotina</taxon>
        <taxon>Agaricomycetes</taxon>
        <taxon>Agaricomycetidae</taxon>
        <taxon>Agaricales</taxon>
        <taxon>Agaricineae</taxon>
        <taxon>Psathyrellaceae</taxon>
        <taxon>Coprinopsis</taxon>
    </lineage>
</organism>
<dbReference type="EMBL" id="AACS02000013">
    <property type="protein sequence ID" value="EFI26549.1"/>
    <property type="molecule type" value="Genomic_DNA"/>
</dbReference>
<evidence type="ECO:0000313" key="3">
    <source>
        <dbReference type="EMBL" id="EFI26549.1"/>
    </source>
</evidence>